<protein>
    <submittedName>
        <fullName evidence="1">Uncharacterized protein</fullName>
    </submittedName>
</protein>
<reference evidence="2" key="1">
    <citation type="submission" date="2019-04" db="EMBL/GenBank/DDBJ databases">
        <title>Friends and foes A comparative genomics studyof 23 Aspergillus species from section Flavi.</title>
        <authorList>
            <consortium name="DOE Joint Genome Institute"/>
            <person name="Kjaerbolling I."/>
            <person name="Vesth T."/>
            <person name="Frisvad J.C."/>
            <person name="Nybo J.L."/>
            <person name="Theobald S."/>
            <person name="Kildgaard S."/>
            <person name="Isbrandt T."/>
            <person name="Kuo A."/>
            <person name="Sato A."/>
            <person name="Lyhne E.K."/>
            <person name="Kogle M.E."/>
            <person name="Wiebenga A."/>
            <person name="Kun R.S."/>
            <person name="Lubbers R.J."/>
            <person name="Makela M.R."/>
            <person name="Barry K."/>
            <person name="Chovatia M."/>
            <person name="Clum A."/>
            <person name="Daum C."/>
            <person name="Haridas S."/>
            <person name="He G."/>
            <person name="LaButti K."/>
            <person name="Lipzen A."/>
            <person name="Mondo S."/>
            <person name="Riley R."/>
            <person name="Salamov A."/>
            <person name="Simmons B.A."/>
            <person name="Magnuson J.K."/>
            <person name="Henrissat B."/>
            <person name="Mortensen U.H."/>
            <person name="Larsen T.O."/>
            <person name="Devries R.P."/>
            <person name="Grigoriev I.V."/>
            <person name="Machida M."/>
            <person name="Baker S.E."/>
            <person name="Andersen M.R."/>
        </authorList>
    </citation>
    <scope>NUCLEOTIDE SEQUENCE [LARGE SCALE GENOMIC DNA]</scope>
    <source>
        <strain evidence="2">CBS 130015</strain>
    </source>
</reference>
<dbReference type="EMBL" id="ML738380">
    <property type="protein sequence ID" value="KAE8308683.1"/>
    <property type="molecule type" value="Genomic_DNA"/>
</dbReference>
<organism evidence="1 2">
    <name type="scientific">Aspergillus transmontanensis</name>
    <dbReference type="NCBI Taxonomy" id="1034304"/>
    <lineage>
        <taxon>Eukaryota</taxon>
        <taxon>Fungi</taxon>
        <taxon>Dikarya</taxon>
        <taxon>Ascomycota</taxon>
        <taxon>Pezizomycotina</taxon>
        <taxon>Eurotiomycetes</taxon>
        <taxon>Eurotiomycetidae</taxon>
        <taxon>Eurotiales</taxon>
        <taxon>Aspergillaceae</taxon>
        <taxon>Aspergillus</taxon>
        <taxon>Aspergillus subgen. Circumdati</taxon>
    </lineage>
</organism>
<sequence>MSQESREKRERIGESKEAIWTRDNRQIIHTRATGELAFWGPEVQLSRVPGPAPQPQLLRDPKASSRLPILFLRAPLGTSFFGHVLLFQGIVHLPTVSLQPHIFSPTLSHPFRQLHFLLNPCADGLRLRGYKLGKVPLALLLIFLCSPVYSRWEGYISSVP</sequence>
<name>A0A5N6VJU9_9EURO</name>
<proteinExistence type="predicted"/>
<dbReference type="AlphaFoldDB" id="A0A5N6VJU9"/>
<accession>A0A5N6VJU9</accession>
<evidence type="ECO:0000313" key="1">
    <source>
        <dbReference type="EMBL" id="KAE8308683.1"/>
    </source>
</evidence>
<evidence type="ECO:0000313" key="2">
    <source>
        <dbReference type="Proteomes" id="UP000325433"/>
    </source>
</evidence>
<gene>
    <name evidence="1" type="ORF">BDV41DRAFT_488569</name>
</gene>
<keyword evidence="2" id="KW-1185">Reference proteome</keyword>
<dbReference type="Proteomes" id="UP000325433">
    <property type="component" value="Unassembled WGS sequence"/>
</dbReference>